<dbReference type="Proteomes" id="UP000749293">
    <property type="component" value="Unassembled WGS sequence"/>
</dbReference>
<dbReference type="Pfam" id="PF00332">
    <property type="entry name" value="Glyco_hydro_17"/>
    <property type="match status" value="1"/>
</dbReference>
<dbReference type="RefSeq" id="XP_035320262.1">
    <property type="nucleotide sequence ID" value="XM_035463998.1"/>
</dbReference>
<feature type="signal peptide" evidence="10">
    <location>
        <begin position="1"/>
        <end position="19"/>
    </location>
</feature>
<proteinExistence type="inferred from homology"/>
<evidence type="ECO:0000256" key="8">
    <source>
        <dbReference type="RuleBase" id="RU004336"/>
    </source>
</evidence>
<dbReference type="OrthoDB" id="941679at2759"/>
<dbReference type="GO" id="GO:0009277">
    <property type="term" value="C:fungal-type cell wall"/>
    <property type="evidence" value="ECO:0007669"/>
    <property type="project" value="TreeGrafter"/>
</dbReference>
<keyword evidence="6 8" id="KW-0378">Hydrolase</keyword>
<dbReference type="GO" id="GO:0005975">
    <property type="term" value="P:carbohydrate metabolic process"/>
    <property type="evidence" value="ECO:0007669"/>
    <property type="project" value="InterPro"/>
</dbReference>
<comment type="similarity">
    <text evidence="2 7">Belongs to the glycosyl hydrolase 17 family.</text>
</comment>
<dbReference type="PROSITE" id="PS00587">
    <property type="entry name" value="GLYCOSYL_HYDROL_F17"/>
    <property type="match status" value="1"/>
</dbReference>
<keyword evidence="8" id="KW-0326">Glycosidase</keyword>
<evidence type="ECO:0000256" key="5">
    <source>
        <dbReference type="ARBA" id="ARBA00022729"/>
    </source>
</evidence>
<feature type="region of interest" description="Disordered" evidence="9">
    <location>
        <begin position="52"/>
        <end position="88"/>
    </location>
</feature>
<protein>
    <submittedName>
        <fullName evidence="11">Glycosyl hydrolases family 17</fullName>
    </submittedName>
</protein>
<dbReference type="GO" id="GO:0042973">
    <property type="term" value="F:glucan endo-1,3-beta-D-glucosidase activity"/>
    <property type="evidence" value="ECO:0007669"/>
    <property type="project" value="TreeGrafter"/>
</dbReference>
<evidence type="ECO:0000256" key="3">
    <source>
        <dbReference type="ARBA" id="ARBA00022512"/>
    </source>
</evidence>
<evidence type="ECO:0000256" key="9">
    <source>
        <dbReference type="SAM" id="MobiDB-lite"/>
    </source>
</evidence>
<evidence type="ECO:0000256" key="1">
    <source>
        <dbReference type="ARBA" id="ARBA00004191"/>
    </source>
</evidence>
<gene>
    <name evidence="11" type="ORF">GMORB2_2018</name>
</gene>
<sequence>MVQYRLLLGALALVAPGICQPMVGGDGKPLVVHDATSTDIAASIAVRDTTAAEAKTTGAGSEEGQSSIYSEDGDEDDDGSETDLESRGSVNQFGVSYSPYRADGNCKSQAEVVDDISRLKGKYGLLRAYGTDCGQVPKIKNAAKTIGAKVMLGIYDINQVDAEAALIVAGVAGDWARVHSVSVGNELVNNGQASTAQVKAAVVAARKKLRAAGFRGPVVAVDTFIATKSNPELCECSDFCAVNAHPYFDSTMTADQAGTWLRREVKAVKAALSRDMRVMITETGWPTVGATNGKAVPGRANQEKAIQSIRAAFADSLAEIVLFTAFDDLWKKDAPNDQHWGIDGAVSACDAAFV</sequence>
<dbReference type="PANTHER" id="PTHR16631:SF14">
    <property type="entry name" value="FAMILY 17 GLUCOSIDASE SCW10-RELATED"/>
    <property type="match status" value="1"/>
</dbReference>
<feature type="chain" id="PRO_5040175029" evidence="10">
    <location>
        <begin position="20"/>
        <end position="354"/>
    </location>
</feature>
<feature type="compositionally biased region" description="Low complexity" evidence="9">
    <location>
        <begin position="52"/>
        <end position="70"/>
    </location>
</feature>
<evidence type="ECO:0000256" key="4">
    <source>
        <dbReference type="ARBA" id="ARBA00022525"/>
    </source>
</evidence>
<evidence type="ECO:0000256" key="6">
    <source>
        <dbReference type="ARBA" id="ARBA00022801"/>
    </source>
</evidence>
<dbReference type="Gene3D" id="3.20.20.80">
    <property type="entry name" value="Glycosidases"/>
    <property type="match status" value="1"/>
</dbReference>
<dbReference type="InterPro" id="IPR000490">
    <property type="entry name" value="Glyco_hydro_17"/>
</dbReference>
<comment type="caution">
    <text evidence="11">The sequence shown here is derived from an EMBL/GenBank/DDBJ whole genome shotgun (WGS) entry which is preliminary data.</text>
</comment>
<keyword evidence="3" id="KW-0134">Cell wall</keyword>
<dbReference type="EMBL" id="JAANYQ010000012">
    <property type="protein sequence ID" value="KAF4121610.1"/>
    <property type="molecule type" value="Genomic_DNA"/>
</dbReference>
<dbReference type="InterPro" id="IPR050732">
    <property type="entry name" value="Beta-glucan_modifiers"/>
</dbReference>
<feature type="compositionally biased region" description="Acidic residues" evidence="9">
    <location>
        <begin position="71"/>
        <end position="83"/>
    </location>
</feature>
<dbReference type="GO" id="GO:0005576">
    <property type="term" value="C:extracellular region"/>
    <property type="evidence" value="ECO:0007669"/>
    <property type="project" value="TreeGrafter"/>
</dbReference>
<dbReference type="GeneID" id="55968248"/>
<name>A0A9P5D3B0_9HYPO</name>
<dbReference type="PANTHER" id="PTHR16631">
    <property type="entry name" value="GLUCAN 1,3-BETA-GLUCOSIDASE"/>
    <property type="match status" value="1"/>
</dbReference>
<keyword evidence="5 10" id="KW-0732">Signal</keyword>
<organism evidence="11 12">
    <name type="scientific">Geosmithia morbida</name>
    <dbReference type="NCBI Taxonomy" id="1094350"/>
    <lineage>
        <taxon>Eukaryota</taxon>
        <taxon>Fungi</taxon>
        <taxon>Dikarya</taxon>
        <taxon>Ascomycota</taxon>
        <taxon>Pezizomycotina</taxon>
        <taxon>Sordariomycetes</taxon>
        <taxon>Hypocreomycetidae</taxon>
        <taxon>Hypocreales</taxon>
        <taxon>Bionectriaceae</taxon>
        <taxon>Geosmithia</taxon>
    </lineage>
</organism>
<evidence type="ECO:0000313" key="11">
    <source>
        <dbReference type="EMBL" id="KAF4121610.1"/>
    </source>
</evidence>
<dbReference type="GO" id="GO:0009986">
    <property type="term" value="C:cell surface"/>
    <property type="evidence" value="ECO:0007669"/>
    <property type="project" value="TreeGrafter"/>
</dbReference>
<dbReference type="InterPro" id="IPR017853">
    <property type="entry name" value="GH"/>
</dbReference>
<reference evidence="11" key="1">
    <citation type="submission" date="2020-03" db="EMBL/GenBank/DDBJ databases">
        <title>Site-based positive gene gene selection in Geosmithia morbida across the United States reveals a broad range of putative effectors and factors for local host and environmental adapation.</title>
        <authorList>
            <person name="Onufrak A."/>
            <person name="Murdoch R.W."/>
            <person name="Gazis R."/>
            <person name="Huff M."/>
            <person name="Staton M."/>
            <person name="Klingeman W."/>
            <person name="Hadziabdic D."/>
        </authorList>
    </citation>
    <scope>NUCLEOTIDE SEQUENCE</scope>
    <source>
        <strain evidence="11">1262</strain>
    </source>
</reference>
<dbReference type="GO" id="GO:0071555">
    <property type="term" value="P:cell wall organization"/>
    <property type="evidence" value="ECO:0007669"/>
    <property type="project" value="TreeGrafter"/>
</dbReference>
<evidence type="ECO:0000256" key="10">
    <source>
        <dbReference type="SAM" id="SignalP"/>
    </source>
</evidence>
<evidence type="ECO:0000313" key="12">
    <source>
        <dbReference type="Proteomes" id="UP000749293"/>
    </source>
</evidence>
<evidence type="ECO:0000256" key="2">
    <source>
        <dbReference type="ARBA" id="ARBA00008773"/>
    </source>
</evidence>
<accession>A0A9P5D3B0</accession>
<keyword evidence="4" id="KW-0964">Secreted</keyword>
<dbReference type="AlphaFoldDB" id="A0A9P5D3B0"/>
<keyword evidence="12" id="KW-1185">Reference proteome</keyword>
<comment type="subcellular location">
    <subcellularLocation>
        <location evidence="1">Secreted</location>
        <location evidence="1">Cell wall</location>
    </subcellularLocation>
</comment>
<dbReference type="SUPFAM" id="SSF51445">
    <property type="entry name" value="(Trans)glycosidases"/>
    <property type="match status" value="1"/>
</dbReference>
<evidence type="ECO:0000256" key="7">
    <source>
        <dbReference type="RuleBase" id="RU004335"/>
    </source>
</evidence>